<evidence type="ECO:0000256" key="8">
    <source>
        <dbReference type="ARBA" id="ARBA00023136"/>
    </source>
</evidence>
<dbReference type="SMART" id="SM00665">
    <property type="entry name" value="B561"/>
    <property type="match status" value="1"/>
</dbReference>
<feature type="chain" id="PRO_5044012563" description="Cytochrome b561 and DOMON domain-containing protein" evidence="13">
    <location>
        <begin position="25"/>
        <end position="390"/>
    </location>
</feature>
<dbReference type="AlphaFoldDB" id="A0AAV9AW23"/>
<dbReference type="InterPro" id="IPR005018">
    <property type="entry name" value="DOMON_domain"/>
</dbReference>
<dbReference type="PROSITE" id="PS50939">
    <property type="entry name" value="CYTOCHROME_B561"/>
    <property type="match status" value="1"/>
</dbReference>
<feature type="transmembrane region" description="Helical" evidence="12">
    <location>
        <begin position="306"/>
        <end position="329"/>
    </location>
</feature>
<dbReference type="EMBL" id="JAUJYN010000006">
    <property type="protein sequence ID" value="KAK1268494.1"/>
    <property type="molecule type" value="Genomic_DNA"/>
</dbReference>
<gene>
    <name evidence="16" type="ORF">QJS04_geneDACA005246</name>
</gene>
<dbReference type="Pfam" id="PF04526">
    <property type="entry name" value="DUF568"/>
    <property type="match status" value="1"/>
</dbReference>
<keyword evidence="2 10" id="KW-0813">Transport</keyword>
<feature type="transmembrane region" description="Helical" evidence="12">
    <location>
        <begin position="277"/>
        <end position="294"/>
    </location>
</feature>
<feature type="binding site" description="axial binding residue" evidence="11">
    <location>
        <position position="310"/>
    </location>
    <ligand>
        <name>heme b</name>
        <dbReference type="ChEBI" id="CHEBI:60344"/>
        <label>1</label>
    </ligand>
    <ligandPart>
        <name>Fe</name>
        <dbReference type="ChEBI" id="CHEBI:18248"/>
    </ligandPart>
</feature>
<keyword evidence="3 12" id="KW-0812">Transmembrane</keyword>
<dbReference type="InterPro" id="IPR045265">
    <property type="entry name" value="AIR12_DOMON"/>
</dbReference>
<name>A0AAV9AW23_ACOGR</name>
<feature type="transmembrane region" description="Helical" evidence="12">
    <location>
        <begin position="206"/>
        <end position="224"/>
    </location>
</feature>
<dbReference type="Gene3D" id="1.20.120.1770">
    <property type="match status" value="1"/>
</dbReference>
<accession>A0AAV9AW23</accession>
<dbReference type="CDD" id="cd09629">
    <property type="entry name" value="DOMON_CIL1_like"/>
    <property type="match status" value="1"/>
</dbReference>
<evidence type="ECO:0000256" key="6">
    <source>
        <dbReference type="ARBA" id="ARBA00022982"/>
    </source>
</evidence>
<dbReference type="FunFam" id="1.20.120.1770:FF:000007">
    <property type="entry name" value="Cytochrome b561 and DOMON domain-containing protein"/>
    <property type="match status" value="1"/>
</dbReference>
<dbReference type="Proteomes" id="UP001179952">
    <property type="component" value="Unassembled WGS sequence"/>
</dbReference>
<feature type="signal peptide" evidence="13">
    <location>
        <begin position="1"/>
        <end position="24"/>
    </location>
</feature>
<evidence type="ECO:0000256" key="10">
    <source>
        <dbReference type="PIRNR" id="PIRNR037471"/>
    </source>
</evidence>
<evidence type="ECO:0000256" key="12">
    <source>
        <dbReference type="SAM" id="Phobius"/>
    </source>
</evidence>
<comment type="cofactor">
    <cofactor evidence="10">
        <name>heme b</name>
        <dbReference type="ChEBI" id="CHEBI:60344"/>
    </cofactor>
    <text evidence="10">Binds 2 heme b groups non-covalently.</text>
</comment>
<feature type="binding site" description="axial binding residue" evidence="11">
    <location>
        <position position="274"/>
    </location>
    <ligand>
        <name>heme b</name>
        <dbReference type="ChEBI" id="CHEBI:60344"/>
        <label>1</label>
    </ligand>
    <ligandPart>
        <name>Fe</name>
        <dbReference type="ChEBI" id="CHEBI:18248"/>
    </ligandPart>
</feature>
<evidence type="ECO:0000256" key="11">
    <source>
        <dbReference type="PIRSR" id="PIRSR037471-1"/>
    </source>
</evidence>
<evidence type="ECO:0000259" key="15">
    <source>
        <dbReference type="PROSITE" id="PS50939"/>
    </source>
</evidence>
<dbReference type="InterPro" id="IPR006593">
    <property type="entry name" value="Cyt_b561/ferric_Rdtase_TM"/>
</dbReference>
<evidence type="ECO:0000256" key="2">
    <source>
        <dbReference type="ARBA" id="ARBA00022448"/>
    </source>
</evidence>
<dbReference type="CDD" id="cd08760">
    <property type="entry name" value="Cyt_b561_FRRS1_like"/>
    <property type="match status" value="1"/>
</dbReference>
<feature type="domain" description="Cytochrome b561" evidence="15">
    <location>
        <begin position="168"/>
        <end position="365"/>
    </location>
</feature>
<evidence type="ECO:0000313" key="17">
    <source>
        <dbReference type="Proteomes" id="UP001179952"/>
    </source>
</evidence>
<evidence type="ECO:0000256" key="9">
    <source>
        <dbReference type="ARBA" id="ARBA00053871"/>
    </source>
</evidence>
<keyword evidence="8 10" id="KW-0472">Membrane</keyword>
<dbReference type="InterPro" id="IPR017214">
    <property type="entry name" value="UCP037471"/>
</dbReference>
<evidence type="ECO:0000256" key="13">
    <source>
        <dbReference type="SAM" id="SignalP"/>
    </source>
</evidence>
<dbReference type="Pfam" id="PF03188">
    <property type="entry name" value="Cytochrom_B561"/>
    <property type="match status" value="1"/>
</dbReference>
<keyword evidence="11" id="KW-0408">Iron</keyword>
<feature type="binding site" description="axial binding residue" evidence="11">
    <location>
        <position position="241"/>
    </location>
    <ligand>
        <name>heme b</name>
        <dbReference type="ChEBI" id="CHEBI:60344"/>
        <label>1</label>
    </ligand>
    <ligandPart>
        <name>Fe</name>
        <dbReference type="ChEBI" id="CHEBI:18248"/>
    </ligandPart>
</feature>
<sequence length="390" mass="42047">MASSLKTLIFFCLATSVFISTSTAQTCTSYTFSQNRLFSSCNSLPQLDASIHWNYSPNNGSVHIAYRASLSSNGWVAWGINPTSSTMQGSQVLVAFQASNGAFTAYPTKLTNYTPPMVPENLSFAVSGVSAEQANGVATIFATIALPGNGTTVNQVWQTGPVNNGRPGPHLLATANTNSHSSLNFLTGASASSGGNSRLRRKNTHGVLNAISWGILMPIGAIIARYVKVIPSAHPAWFYLHVACQCSGYIVGVAGWGIGLKLGSESAGIEYHSHRNIGITLFCLATLQVFALLLRPNKDNKYRLYWNIYHHSVGYIVIVLSVVNIFKGFDILNPEKKWKNAYIGIIIGLGVSALVYEAITWPIVIKRRRSGEEKSHSRVNVANGYGGGRA</sequence>
<keyword evidence="4 11" id="KW-0479">Metal-binding</keyword>
<comment type="function">
    <text evidence="9">May act as a catecholamine-responsive trans-membrane electron transporter.</text>
</comment>
<evidence type="ECO:0000256" key="4">
    <source>
        <dbReference type="ARBA" id="ARBA00022723"/>
    </source>
</evidence>
<dbReference type="GO" id="GO:0016020">
    <property type="term" value="C:membrane"/>
    <property type="evidence" value="ECO:0007669"/>
    <property type="project" value="UniProtKB-SubCell"/>
</dbReference>
<evidence type="ECO:0000313" key="16">
    <source>
        <dbReference type="EMBL" id="KAK1268494.1"/>
    </source>
</evidence>
<feature type="binding site" description="axial binding residue" evidence="11">
    <location>
        <position position="205"/>
    </location>
    <ligand>
        <name>heme b</name>
        <dbReference type="ChEBI" id="CHEBI:60344"/>
        <label>1</label>
    </ligand>
    <ligandPart>
        <name>Fe</name>
        <dbReference type="ChEBI" id="CHEBI:18248"/>
    </ligandPart>
</feature>
<proteinExistence type="predicted"/>
<keyword evidence="7 12" id="KW-1133">Transmembrane helix</keyword>
<dbReference type="PROSITE" id="PS50836">
    <property type="entry name" value="DOMON"/>
    <property type="match status" value="1"/>
</dbReference>
<evidence type="ECO:0000256" key="7">
    <source>
        <dbReference type="ARBA" id="ARBA00022989"/>
    </source>
</evidence>
<evidence type="ECO:0000259" key="14">
    <source>
        <dbReference type="PROSITE" id="PS50836"/>
    </source>
</evidence>
<evidence type="ECO:0000256" key="3">
    <source>
        <dbReference type="ARBA" id="ARBA00022692"/>
    </source>
</evidence>
<feature type="transmembrane region" description="Helical" evidence="12">
    <location>
        <begin position="236"/>
        <end position="257"/>
    </location>
</feature>
<protein>
    <recommendedName>
        <fullName evidence="10">Cytochrome b561 and DOMON domain-containing protein</fullName>
    </recommendedName>
</protein>
<organism evidence="16 17">
    <name type="scientific">Acorus gramineus</name>
    <name type="common">Dwarf sweet flag</name>
    <dbReference type="NCBI Taxonomy" id="55184"/>
    <lineage>
        <taxon>Eukaryota</taxon>
        <taxon>Viridiplantae</taxon>
        <taxon>Streptophyta</taxon>
        <taxon>Embryophyta</taxon>
        <taxon>Tracheophyta</taxon>
        <taxon>Spermatophyta</taxon>
        <taxon>Magnoliopsida</taxon>
        <taxon>Liliopsida</taxon>
        <taxon>Acoraceae</taxon>
        <taxon>Acorus</taxon>
    </lineage>
</organism>
<dbReference type="PIRSF" id="PIRSF037471">
    <property type="entry name" value="UCP037471"/>
    <property type="match status" value="1"/>
</dbReference>
<dbReference type="GO" id="GO:0046872">
    <property type="term" value="F:metal ion binding"/>
    <property type="evidence" value="ECO:0007669"/>
    <property type="project" value="UniProtKB-KW"/>
</dbReference>
<dbReference type="PANTHER" id="PTHR23130:SF167">
    <property type="entry name" value="CYTOCHROME B561 AND DOMON DOMAIN-CONTAINING PROTEIN"/>
    <property type="match status" value="1"/>
</dbReference>
<keyword evidence="6 10" id="KW-0249">Electron transport</keyword>
<comment type="caution">
    <text evidence="16">The sequence shown here is derived from an EMBL/GenBank/DDBJ whole genome shotgun (WGS) entry which is preliminary data.</text>
</comment>
<keyword evidence="5 13" id="KW-0732">Signal</keyword>
<feature type="domain" description="DOMON" evidence="14">
    <location>
        <begin position="47"/>
        <end position="160"/>
    </location>
</feature>
<reference evidence="16" key="1">
    <citation type="journal article" date="2023" name="Nat. Commun.">
        <title>Diploid and tetraploid genomes of Acorus and the evolution of monocots.</title>
        <authorList>
            <person name="Ma L."/>
            <person name="Liu K.W."/>
            <person name="Li Z."/>
            <person name="Hsiao Y.Y."/>
            <person name="Qi Y."/>
            <person name="Fu T."/>
            <person name="Tang G.D."/>
            <person name="Zhang D."/>
            <person name="Sun W.H."/>
            <person name="Liu D.K."/>
            <person name="Li Y."/>
            <person name="Chen G.Z."/>
            <person name="Liu X.D."/>
            <person name="Liao X.Y."/>
            <person name="Jiang Y.T."/>
            <person name="Yu X."/>
            <person name="Hao Y."/>
            <person name="Huang J."/>
            <person name="Zhao X.W."/>
            <person name="Ke S."/>
            <person name="Chen Y.Y."/>
            <person name="Wu W.L."/>
            <person name="Hsu J.L."/>
            <person name="Lin Y.F."/>
            <person name="Huang M.D."/>
            <person name="Li C.Y."/>
            <person name="Huang L."/>
            <person name="Wang Z.W."/>
            <person name="Zhao X."/>
            <person name="Zhong W.Y."/>
            <person name="Peng D.H."/>
            <person name="Ahmad S."/>
            <person name="Lan S."/>
            <person name="Zhang J.S."/>
            <person name="Tsai W.C."/>
            <person name="Van de Peer Y."/>
            <person name="Liu Z.J."/>
        </authorList>
    </citation>
    <scope>NUCLEOTIDE SEQUENCE</scope>
    <source>
        <strain evidence="16">SCP</strain>
    </source>
</reference>
<feature type="transmembrane region" description="Helical" evidence="12">
    <location>
        <begin position="341"/>
        <end position="364"/>
    </location>
</feature>
<keyword evidence="17" id="KW-1185">Reference proteome</keyword>
<evidence type="ECO:0000256" key="1">
    <source>
        <dbReference type="ARBA" id="ARBA00004141"/>
    </source>
</evidence>
<reference evidence="16" key="2">
    <citation type="submission" date="2023-06" db="EMBL/GenBank/DDBJ databases">
        <authorList>
            <person name="Ma L."/>
            <person name="Liu K.-W."/>
            <person name="Li Z."/>
            <person name="Hsiao Y.-Y."/>
            <person name="Qi Y."/>
            <person name="Fu T."/>
            <person name="Tang G."/>
            <person name="Zhang D."/>
            <person name="Sun W.-H."/>
            <person name="Liu D.-K."/>
            <person name="Li Y."/>
            <person name="Chen G.-Z."/>
            <person name="Liu X.-D."/>
            <person name="Liao X.-Y."/>
            <person name="Jiang Y.-T."/>
            <person name="Yu X."/>
            <person name="Hao Y."/>
            <person name="Huang J."/>
            <person name="Zhao X.-W."/>
            <person name="Ke S."/>
            <person name="Chen Y.-Y."/>
            <person name="Wu W.-L."/>
            <person name="Hsu J.-L."/>
            <person name="Lin Y.-F."/>
            <person name="Huang M.-D."/>
            <person name="Li C.-Y."/>
            <person name="Huang L."/>
            <person name="Wang Z.-W."/>
            <person name="Zhao X."/>
            <person name="Zhong W.-Y."/>
            <person name="Peng D.-H."/>
            <person name="Ahmad S."/>
            <person name="Lan S."/>
            <person name="Zhang J.-S."/>
            <person name="Tsai W.-C."/>
            <person name="Van De Peer Y."/>
            <person name="Liu Z.-J."/>
        </authorList>
    </citation>
    <scope>NUCLEOTIDE SEQUENCE</scope>
    <source>
        <strain evidence="16">SCP</strain>
        <tissue evidence="16">Leaves</tissue>
    </source>
</reference>
<evidence type="ECO:0000256" key="5">
    <source>
        <dbReference type="ARBA" id="ARBA00022729"/>
    </source>
</evidence>
<dbReference type="PANTHER" id="PTHR23130">
    <property type="entry name" value="CYTOCHROME B561 AND DOMON DOMAIN-CONTAINING PROTEIN"/>
    <property type="match status" value="1"/>
</dbReference>
<comment type="subcellular location">
    <subcellularLocation>
        <location evidence="1">Membrane</location>
        <topology evidence="1">Multi-pass membrane protein</topology>
    </subcellularLocation>
</comment>